<keyword evidence="3" id="KW-1185">Reference proteome</keyword>
<gene>
    <name evidence="2" type="ORF">SPI_05808</name>
</gene>
<evidence type="ECO:0000313" key="2">
    <source>
        <dbReference type="EMBL" id="OAA59610.1"/>
    </source>
</evidence>
<name>A0A167SGP6_9HYPO</name>
<evidence type="ECO:0000256" key="1">
    <source>
        <dbReference type="SAM" id="MobiDB-lite"/>
    </source>
</evidence>
<feature type="compositionally biased region" description="Low complexity" evidence="1">
    <location>
        <begin position="22"/>
        <end position="39"/>
    </location>
</feature>
<dbReference type="EMBL" id="AZHD01000010">
    <property type="protein sequence ID" value="OAA59610.1"/>
    <property type="molecule type" value="Genomic_DNA"/>
</dbReference>
<reference evidence="2 3" key="1">
    <citation type="journal article" date="2016" name="Genome Biol. Evol.">
        <title>Divergent and convergent evolution of fungal pathogenicity.</title>
        <authorList>
            <person name="Shang Y."/>
            <person name="Xiao G."/>
            <person name="Zheng P."/>
            <person name="Cen K."/>
            <person name="Zhan S."/>
            <person name="Wang C."/>
        </authorList>
    </citation>
    <scope>NUCLEOTIDE SEQUENCE [LARGE SCALE GENOMIC DNA]</scope>
    <source>
        <strain evidence="2 3">RCEF 264</strain>
    </source>
</reference>
<comment type="caution">
    <text evidence="2">The sequence shown here is derived from an EMBL/GenBank/DDBJ whole genome shotgun (WGS) entry which is preliminary data.</text>
</comment>
<accession>A0A167SGP6</accession>
<protein>
    <submittedName>
        <fullName evidence="2">Uncharacterized protein</fullName>
    </submittedName>
</protein>
<proteinExistence type="predicted"/>
<dbReference type="STRING" id="1081102.A0A167SGP6"/>
<dbReference type="AlphaFoldDB" id="A0A167SGP6"/>
<feature type="compositionally biased region" description="Polar residues" evidence="1">
    <location>
        <begin position="1"/>
        <end position="11"/>
    </location>
</feature>
<sequence length="266" mass="29843">MGSSNSKPQKGSSREKTRRQRQQTQQTAAQVSGPTGGPVMVPPPYRDAGGRPIGHMSYDLDKDTITRALDDMAAHHAQKNVTAKLVTVGGAVNTLYLQSRDTTHDVDFFLPDPQSPDHRAIHEAARHANRLVNGALGGEWLNNSTQLMMGRHVQHRLANEAFQQNTIVYDRVNHHGGLRIYAAPWSYAFCGKLNRLCTKNPRPYDIADSVVYLHEYLQSTRQHKVGAKTVFKWCEEYGKNVTKAVLQNVDEAYYTKYGVRAIDWTA</sequence>
<feature type="region of interest" description="Disordered" evidence="1">
    <location>
        <begin position="1"/>
        <end position="47"/>
    </location>
</feature>
<dbReference type="Proteomes" id="UP000076874">
    <property type="component" value="Unassembled WGS sequence"/>
</dbReference>
<evidence type="ECO:0000313" key="3">
    <source>
        <dbReference type="Proteomes" id="UP000076874"/>
    </source>
</evidence>
<dbReference type="OrthoDB" id="3348320at2759"/>
<organism evidence="2 3">
    <name type="scientific">Niveomyces insectorum RCEF 264</name>
    <dbReference type="NCBI Taxonomy" id="1081102"/>
    <lineage>
        <taxon>Eukaryota</taxon>
        <taxon>Fungi</taxon>
        <taxon>Dikarya</taxon>
        <taxon>Ascomycota</taxon>
        <taxon>Pezizomycotina</taxon>
        <taxon>Sordariomycetes</taxon>
        <taxon>Hypocreomycetidae</taxon>
        <taxon>Hypocreales</taxon>
        <taxon>Cordycipitaceae</taxon>
        <taxon>Niveomyces</taxon>
    </lineage>
</organism>